<dbReference type="AlphaFoldDB" id="A0AAV8T665"/>
<keyword evidence="4 6" id="KW-0732">Signal</keyword>
<reference evidence="7 8" key="1">
    <citation type="submission" date="2021-09" db="EMBL/GenBank/DDBJ databases">
        <title>Genomic insights and catalytic innovation underlie evolution of tropane alkaloids biosynthesis.</title>
        <authorList>
            <person name="Wang Y.-J."/>
            <person name="Tian T."/>
            <person name="Huang J.-P."/>
            <person name="Huang S.-X."/>
        </authorList>
    </citation>
    <scope>NUCLEOTIDE SEQUENCE [LARGE SCALE GENOMIC DNA]</scope>
    <source>
        <strain evidence="7">KIB-2018</strain>
        <tissue evidence="7">Leaf</tissue>
    </source>
</reference>
<feature type="chain" id="PRO_5043630993" evidence="6">
    <location>
        <begin position="27"/>
        <end position="321"/>
    </location>
</feature>
<evidence type="ECO:0000313" key="7">
    <source>
        <dbReference type="EMBL" id="KAJ8761693.1"/>
    </source>
</evidence>
<feature type="signal peptide" evidence="6">
    <location>
        <begin position="1"/>
        <end position="26"/>
    </location>
</feature>
<dbReference type="PANTHER" id="PTHR31279:SF13">
    <property type="entry name" value="PROTEIN EXORDIUM-LIKE 6"/>
    <property type="match status" value="1"/>
</dbReference>
<organism evidence="7 8">
    <name type="scientific">Erythroxylum novogranatense</name>
    <dbReference type="NCBI Taxonomy" id="1862640"/>
    <lineage>
        <taxon>Eukaryota</taxon>
        <taxon>Viridiplantae</taxon>
        <taxon>Streptophyta</taxon>
        <taxon>Embryophyta</taxon>
        <taxon>Tracheophyta</taxon>
        <taxon>Spermatophyta</taxon>
        <taxon>Magnoliopsida</taxon>
        <taxon>eudicotyledons</taxon>
        <taxon>Gunneridae</taxon>
        <taxon>Pentapetalae</taxon>
        <taxon>rosids</taxon>
        <taxon>fabids</taxon>
        <taxon>Malpighiales</taxon>
        <taxon>Erythroxylaceae</taxon>
        <taxon>Erythroxylum</taxon>
    </lineage>
</organism>
<evidence type="ECO:0000313" key="8">
    <source>
        <dbReference type="Proteomes" id="UP001159364"/>
    </source>
</evidence>
<evidence type="ECO:0000256" key="4">
    <source>
        <dbReference type="ARBA" id="ARBA00022729"/>
    </source>
</evidence>
<evidence type="ECO:0000256" key="5">
    <source>
        <dbReference type="ARBA" id="ARBA00023591"/>
    </source>
</evidence>
<keyword evidence="2" id="KW-0052">Apoplast</keyword>
<evidence type="ECO:0000256" key="6">
    <source>
        <dbReference type="SAM" id="SignalP"/>
    </source>
</evidence>
<dbReference type="PANTHER" id="PTHR31279">
    <property type="entry name" value="PROTEIN EXORDIUM-LIKE 5"/>
    <property type="match status" value="1"/>
</dbReference>
<keyword evidence="3" id="KW-0964">Secreted</keyword>
<proteinExistence type="inferred from homology"/>
<dbReference type="Pfam" id="PF04674">
    <property type="entry name" value="Phi_1"/>
    <property type="match status" value="1"/>
</dbReference>
<dbReference type="EMBL" id="JAIWQS010000006">
    <property type="protein sequence ID" value="KAJ8761693.1"/>
    <property type="molecule type" value="Genomic_DNA"/>
</dbReference>
<evidence type="ECO:0000256" key="1">
    <source>
        <dbReference type="ARBA" id="ARBA00004271"/>
    </source>
</evidence>
<comment type="subcellular location">
    <subcellularLocation>
        <location evidence="1">Secreted</location>
        <location evidence="1">Extracellular space</location>
        <location evidence="1">Apoplast</location>
    </subcellularLocation>
</comment>
<comment type="similarity">
    <text evidence="5">Belongs to the EXORDIUM family.</text>
</comment>
<dbReference type="Proteomes" id="UP001159364">
    <property type="component" value="Linkage Group LG06"/>
</dbReference>
<comment type="caution">
    <text evidence="7">The sequence shown here is derived from an EMBL/GenBank/DDBJ whole genome shotgun (WGS) entry which is preliminary data.</text>
</comment>
<evidence type="ECO:0000256" key="3">
    <source>
        <dbReference type="ARBA" id="ARBA00022525"/>
    </source>
</evidence>
<dbReference type="InterPro" id="IPR006766">
    <property type="entry name" value="EXORDIUM-like"/>
</dbReference>
<sequence length="321" mass="34426">MASSLSTSPLVLFSSLLLILPFSSFAHHPPSPNITYHGGPILTGNLNLALIWYGRFGRVSKNAVRNFIKSLNYNAGANIQPQVSSWWKVVECYQEAAAKPVLPINVKVVKQVTDASYSIGKVITADFFKPLIEKATGGDPNIIPIIFTARDVSLHNFCIQSCSGHGVTLGNLANTSFFTPKLNSNADNKLYIWVGNPENECPGTCAWPFHKADSGPVGMVLNPPNGNIGADSMVVSFAQAFAEAVTNPFKTGFFEDALRNPIEIATACKGIFGSGALPGHAGKVLIDPANGGGFNAHGSRGKKFLVPAIWDFKTKTCWTLM</sequence>
<gene>
    <name evidence="7" type="ORF">K2173_004469</name>
</gene>
<name>A0AAV8T665_9ROSI</name>
<accession>A0AAV8T665</accession>
<protein>
    <submittedName>
        <fullName evidence="7">Uncharacterized protein</fullName>
    </submittedName>
</protein>
<keyword evidence="8" id="KW-1185">Reference proteome</keyword>
<dbReference type="GO" id="GO:0048046">
    <property type="term" value="C:apoplast"/>
    <property type="evidence" value="ECO:0007669"/>
    <property type="project" value="UniProtKB-SubCell"/>
</dbReference>
<evidence type="ECO:0000256" key="2">
    <source>
        <dbReference type="ARBA" id="ARBA00022523"/>
    </source>
</evidence>